<sequence length="218" mass="23438">MRSFLIASSDCKILCWNIRGLNRAAKRASVHNLISSSGASIICLQETKTSNWTTSMLIEALGPSLATQHVSLPANGASGGPLHLTANTTISGVYGPQTDQDKISFLAELASLQPLVLMARVALGDFNLICSAQDQSNGRVNLLLIQRFTRVLDDLQLQKLTLNGRKFSYSNGQDSPTMSKIVHCFASVEWLAQFPNANLQASASLTSDHAPLLIQGNA</sequence>
<reference evidence="2 3" key="1">
    <citation type="submission" date="2022-10" db="EMBL/GenBank/DDBJ databases">
        <title>WGS assembly of Paspalum vaginatum 540-79.</title>
        <authorList>
            <person name="Sun G."/>
            <person name="Wase N."/>
            <person name="Shu S."/>
            <person name="Jenkins J."/>
            <person name="Zhou B."/>
            <person name="Torres-Rodriguez J."/>
            <person name="Chen C."/>
            <person name="Sandor L."/>
            <person name="Plott C."/>
            <person name="Yoshinga Y."/>
            <person name="Daum C."/>
            <person name="Qi P."/>
            <person name="Barry K."/>
            <person name="Lipzen A."/>
            <person name="Berry L."/>
            <person name="Pedersen C."/>
            <person name="Gottilla T."/>
            <person name="Foltz A."/>
            <person name="Yu H."/>
            <person name="O'Malley R."/>
            <person name="Zhang C."/>
            <person name="Devos K."/>
            <person name="Sigmon B."/>
            <person name="Yu B."/>
            <person name="Obata T."/>
            <person name="Schmutz J."/>
            <person name="Schnable J."/>
        </authorList>
    </citation>
    <scope>NUCLEOTIDE SEQUENCE [LARGE SCALE GENOMIC DNA]</scope>
    <source>
        <strain evidence="3">cv. 540-79</strain>
    </source>
</reference>
<dbReference type="InterPro" id="IPR036691">
    <property type="entry name" value="Endo/exonu/phosph_ase_sf"/>
</dbReference>
<dbReference type="PANTHER" id="PTHR33710">
    <property type="entry name" value="BNAC02G09200D PROTEIN"/>
    <property type="match status" value="1"/>
</dbReference>
<dbReference type="EMBL" id="MU630413">
    <property type="protein sequence ID" value="KAJ1254007.1"/>
    <property type="molecule type" value="Genomic_DNA"/>
</dbReference>
<feature type="domain" description="Endonuclease/exonuclease/phosphatase" evidence="1">
    <location>
        <begin position="15"/>
        <end position="156"/>
    </location>
</feature>
<dbReference type="SUPFAM" id="SSF56219">
    <property type="entry name" value="DNase I-like"/>
    <property type="match status" value="1"/>
</dbReference>
<dbReference type="OrthoDB" id="1742302at2759"/>
<dbReference type="Proteomes" id="UP001164776">
    <property type="component" value="Unassembled WGS sequence"/>
</dbReference>
<dbReference type="AlphaFoldDB" id="A0A9W8CDQ9"/>
<organism evidence="2 3">
    <name type="scientific">Paspalum vaginatum</name>
    <name type="common">seashore paspalum</name>
    <dbReference type="NCBI Taxonomy" id="158149"/>
    <lineage>
        <taxon>Eukaryota</taxon>
        <taxon>Viridiplantae</taxon>
        <taxon>Streptophyta</taxon>
        <taxon>Embryophyta</taxon>
        <taxon>Tracheophyta</taxon>
        <taxon>Spermatophyta</taxon>
        <taxon>Magnoliopsida</taxon>
        <taxon>Liliopsida</taxon>
        <taxon>Poales</taxon>
        <taxon>Poaceae</taxon>
        <taxon>PACMAD clade</taxon>
        <taxon>Panicoideae</taxon>
        <taxon>Andropogonodae</taxon>
        <taxon>Paspaleae</taxon>
        <taxon>Paspalinae</taxon>
        <taxon>Paspalum</taxon>
    </lineage>
</organism>
<name>A0A9W8CDQ9_9POAL</name>
<dbReference type="Pfam" id="PF03372">
    <property type="entry name" value="Exo_endo_phos"/>
    <property type="match status" value="1"/>
</dbReference>
<dbReference type="Gene3D" id="3.60.10.10">
    <property type="entry name" value="Endonuclease/exonuclease/phosphatase"/>
    <property type="match status" value="1"/>
</dbReference>
<keyword evidence="3" id="KW-1185">Reference proteome</keyword>
<accession>A0A9W8CDQ9</accession>
<proteinExistence type="predicted"/>
<protein>
    <recommendedName>
        <fullName evidence="1">Endonuclease/exonuclease/phosphatase domain-containing protein</fullName>
    </recommendedName>
</protein>
<gene>
    <name evidence="2" type="ORF">BS78_K134600</name>
</gene>
<evidence type="ECO:0000313" key="2">
    <source>
        <dbReference type="EMBL" id="KAJ1254007.1"/>
    </source>
</evidence>
<dbReference type="InterPro" id="IPR005135">
    <property type="entry name" value="Endo/exonuclease/phosphatase"/>
</dbReference>
<comment type="caution">
    <text evidence="2">The sequence shown here is derived from an EMBL/GenBank/DDBJ whole genome shotgun (WGS) entry which is preliminary data.</text>
</comment>
<evidence type="ECO:0000313" key="3">
    <source>
        <dbReference type="Proteomes" id="UP001164776"/>
    </source>
</evidence>
<evidence type="ECO:0000259" key="1">
    <source>
        <dbReference type="Pfam" id="PF03372"/>
    </source>
</evidence>
<dbReference type="GO" id="GO:0003824">
    <property type="term" value="F:catalytic activity"/>
    <property type="evidence" value="ECO:0007669"/>
    <property type="project" value="InterPro"/>
</dbReference>
<dbReference type="PANTHER" id="PTHR33710:SF48">
    <property type="entry name" value="OS02G0307075 PROTEIN"/>
    <property type="match status" value="1"/>
</dbReference>